<dbReference type="GO" id="GO:0004866">
    <property type="term" value="F:endopeptidase inhibitor activity"/>
    <property type="evidence" value="ECO:0007669"/>
    <property type="project" value="InterPro"/>
</dbReference>
<feature type="compositionally biased region" description="Polar residues" evidence="1">
    <location>
        <begin position="235"/>
        <end position="245"/>
    </location>
</feature>
<comment type="caution">
    <text evidence="3">The sequence shown here is derived from an EMBL/GenBank/DDBJ whole genome shotgun (WGS) entry which is preliminary data.</text>
</comment>
<gene>
    <name evidence="3" type="ORF">J4Q44_G00218880</name>
</gene>
<dbReference type="Proteomes" id="UP001356427">
    <property type="component" value="Unassembled WGS sequence"/>
</dbReference>
<feature type="region of interest" description="Disordered" evidence="1">
    <location>
        <begin position="235"/>
        <end position="290"/>
    </location>
</feature>
<protein>
    <recommendedName>
        <fullName evidence="5">Proprotein convertase subtilisin/kexin type 1 inhibitor, like</fullName>
    </recommendedName>
</protein>
<name>A0AAN8R0Z7_9TELE</name>
<sequence>MSGPLITSSSSVVLLLSLSLALLLPPLDTKSLSAARGVGGRGQDATGGGVRRLRRDLRDSLPYEAGMMSYPGESADVLTRRGGNELLYQPGEWRGQDLSHAVQQLVENDERQEQETAYLAGLLRLLSEAEAAREEGGEEDQGPGDFQGPYPHDYDETEQGMRMGKPQAAAPWQGLLDPQLTQALLNRYRQERLQQQAGLPGLPATIRLTDERLEAGSQDRDQEALRYLVAKILSSISPNNPQGSSGRRARRDLVSGGGGVQAASGPVLHRSRRSLVSPPPPPSPSREPPLGLLRVKRLGYIEEGPGWLGGEREGHKTPNHAVGLQRMKRIDTELQAQPGGRPSRRRRALNYDPQALTYDPELLVQHILHYLPQ</sequence>
<evidence type="ECO:0000256" key="1">
    <source>
        <dbReference type="SAM" id="MobiDB-lite"/>
    </source>
</evidence>
<dbReference type="InterPro" id="IPR010832">
    <property type="entry name" value="ProSAAS"/>
</dbReference>
<evidence type="ECO:0000256" key="2">
    <source>
        <dbReference type="SAM" id="SignalP"/>
    </source>
</evidence>
<dbReference type="Pfam" id="PF07259">
    <property type="entry name" value="ProSAAS"/>
    <property type="match status" value="1"/>
</dbReference>
<dbReference type="AlphaFoldDB" id="A0AAN8R0Z7"/>
<reference evidence="3 4" key="1">
    <citation type="submission" date="2021-04" db="EMBL/GenBank/DDBJ databases">
        <authorList>
            <person name="De Guttry C."/>
            <person name="Zahm M."/>
            <person name="Klopp C."/>
            <person name="Cabau C."/>
            <person name="Louis A."/>
            <person name="Berthelot C."/>
            <person name="Parey E."/>
            <person name="Roest Crollius H."/>
            <person name="Montfort J."/>
            <person name="Robinson-Rechavi M."/>
            <person name="Bucao C."/>
            <person name="Bouchez O."/>
            <person name="Gislard M."/>
            <person name="Lluch J."/>
            <person name="Milhes M."/>
            <person name="Lampietro C."/>
            <person name="Lopez Roques C."/>
            <person name="Donnadieu C."/>
            <person name="Braasch I."/>
            <person name="Desvignes T."/>
            <person name="Postlethwait J."/>
            <person name="Bobe J."/>
            <person name="Wedekind C."/>
            <person name="Guiguen Y."/>
        </authorList>
    </citation>
    <scope>NUCLEOTIDE SEQUENCE [LARGE SCALE GENOMIC DNA]</scope>
    <source>
        <strain evidence="3">Cs_M1</strain>
        <tissue evidence="3">Blood</tissue>
    </source>
</reference>
<feature type="region of interest" description="Disordered" evidence="1">
    <location>
        <begin position="131"/>
        <end position="152"/>
    </location>
</feature>
<proteinExistence type="predicted"/>
<evidence type="ECO:0000313" key="4">
    <source>
        <dbReference type="Proteomes" id="UP001356427"/>
    </source>
</evidence>
<keyword evidence="2" id="KW-0732">Signal</keyword>
<organism evidence="3 4">
    <name type="scientific">Coregonus suidteri</name>
    <dbReference type="NCBI Taxonomy" id="861788"/>
    <lineage>
        <taxon>Eukaryota</taxon>
        <taxon>Metazoa</taxon>
        <taxon>Chordata</taxon>
        <taxon>Craniata</taxon>
        <taxon>Vertebrata</taxon>
        <taxon>Euteleostomi</taxon>
        <taxon>Actinopterygii</taxon>
        <taxon>Neopterygii</taxon>
        <taxon>Teleostei</taxon>
        <taxon>Protacanthopterygii</taxon>
        <taxon>Salmoniformes</taxon>
        <taxon>Salmonidae</taxon>
        <taxon>Coregoninae</taxon>
        <taxon>Coregonus</taxon>
    </lineage>
</organism>
<accession>A0AAN8R0Z7</accession>
<feature type="signal peptide" evidence="2">
    <location>
        <begin position="1"/>
        <end position="29"/>
    </location>
</feature>
<dbReference type="EMBL" id="JAGTTL010000019">
    <property type="protein sequence ID" value="KAK6308617.1"/>
    <property type="molecule type" value="Genomic_DNA"/>
</dbReference>
<feature type="chain" id="PRO_5043027261" description="Proprotein convertase subtilisin/kexin type 1 inhibitor, like" evidence="2">
    <location>
        <begin position="30"/>
        <end position="373"/>
    </location>
</feature>
<evidence type="ECO:0000313" key="3">
    <source>
        <dbReference type="EMBL" id="KAK6308617.1"/>
    </source>
</evidence>
<evidence type="ECO:0008006" key="5">
    <source>
        <dbReference type="Google" id="ProtNLM"/>
    </source>
</evidence>
<feature type="compositionally biased region" description="Pro residues" evidence="1">
    <location>
        <begin position="277"/>
        <end position="287"/>
    </location>
</feature>
<keyword evidence="4" id="KW-1185">Reference proteome</keyword>